<evidence type="ECO:0000256" key="1">
    <source>
        <dbReference type="SAM" id="MobiDB-lite"/>
    </source>
</evidence>
<dbReference type="PROSITE" id="PS50011">
    <property type="entry name" value="PROTEIN_KINASE_DOM"/>
    <property type="match status" value="1"/>
</dbReference>
<dbReference type="SUPFAM" id="SSF56112">
    <property type="entry name" value="Protein kinase-like (PK-like)"/>
    <property type="match status" value="1"/>
</dbReference>
<feature type="region of interest" description="Disordered" evidence="1">
    <location>
        <begin position="1"/>
        <end position="43"/>
    </location>
</feature>
<gene>
    <name evidence="3" type="ORF">BSTOLATCC_MIC52367</name>
</gene>
<proteinExistence type="predicted"/>
<evidence type="ECO:0000313" key="3">
    <source>
        <dbReference type="EMBL" id="CAG9330958.1"/>
    </source>
</evidence>
<comment type="caution">
    <text evidence="3">The sequence shown here is derived from an EMBL/GenBank/DDBJ whole genome shotgun (WGS) entry which is preliminary data.</text>
</comment>
<feature type="domain" description="Protein kinase" evidence="2">
    <location>
        <begin position="52"/>
        <end position="307"/>
    </location>
</feature>
<evidence type="ECO:0000259" key="2">
    <source>
        <dbReference type="PROSITE" id="PS50011"/>
    </source>
</evidence>
<feature type="region of interest" description="Disordered" evidence="1">
    <location>
        <begin position="331"/>
        <end position="351"/>
    </location>
</feature>
<dbReference type="GO" id="GO:0005524">
    <property type="term" value="F:ATP binding"/>
    <property type="evidence" value="ECO:0007669"/>
    <property type="project" value="InterPro"/>
</dbReference>
<dbReference type="Proteomes" id="UP001162131">
    <property type="component" value="Unassembled WGS sequence"/>
</dbReference>
<protein>
    <recommendedName>
        <fullName evidence="2">Protein kinase domain-containing protein</fullName>
    </recommendedName>
</protein>
<dbReference type="EMBL" id="CAJZBQ010000052">
    <property type="protein sequence ID" value="CAG9330958.1"/>
    <property type="molecule type" value="Genomic_DNA"/>
</dbReference>
<dbReference type="Pfam" id="PF00069">
    <property type="entry name" value="Pkinase"/>
    <property type="match status" value="1"/>
</dbReference>
<dbReference type="GO" id="GO:0004672">
    <property type="term" value="F:protein kinase activity"/>
    <property type="evidence" value="ECO:0007669"/>
    <property type="project" value="InterPro"/>
</dbReference>
<dbReference type="PANTHER" id="PTHR24347">
    <property type="entry name" value="SERINE/THREONINE-PROTEIN KINASE"/>
    <property type="match status" value="1"/>
</dbReference>
<organism evidence="3 4">
    <name type="scientific">Blepharisma stoltei</name>
    <dbReference type="NCBI Taxonomy" id="1481888"/>
    <lineage>
        <taxon>Eukaryota</taxon>
        <taxon>Sar</taxon>
        <taxon>Alveolata</taxon>
        <taxon>Ciliophora</taxon>
        <taxon>Postciliodesmatophora</taxon>
        <taxon>Heterotrichea</taxon>
        <taxon>Heterotrichida</taxon>
        <taxon>Blepharismidae</taxon>
        <taxon>Blepharisma</taxon>
    </lineage>
</organism>
<dbReference type="Gene3D" id="1.10.510.10">
    <property type="entry name" value="Transferase(Phosphotransferase) domain 1"/>
    <property type="match status" value="1"/>
</dbReference>
<dbReference type="InterPro" id="IPR011009">
    <property type="entry name" value="Kinase-like_dom_sf"/>
</dbReference>
<name>A0AAU9K5Q7_9CILI</name>
<dbReference type="InterPro" id="IPR000719">
    <property type="entry name" value="Prot_kinase_dom"/>
</dbReference>
<accession>A0AAU9K5Q7</accession>
<keyword evidence="4" id="KW-1185">Reference proteome</keyword>
<dbReference type="AlphaFoldDB" id="A0AAU9K5Q7"/>
<evidence type="ECO:0000313" key="4">
    <source>
        <dbReference type="Proteomes" id="UP001162131"/>
    </source>
</evidence>
<sequence length="418" mass="48734">MGCGKPAKTVDSIRASASLENEITKNPIPEKKKNKNAVSSEDTKFGTVTSDYEKFQVIENYQDYQILKARHISSDQSRLIKMIPKEKLTEKFLFKNTSKELRESKILNMLSHPNIQKCLGVIEDNTRVGIVYEYLKDMESLQSQNKIYSELETSYIMRQLFSSVAYIHAKKVVHRNINLKNIYINSDNLSVKLCNFEDAYIKGQEPPLEFSGELPFIAPDFKSSGYHEKSDEWNCGVVMYMLLTGESPFKDKNEEEIKEIKDIASYLKELEKYSTLSLQARYIIEQLLSTNLLTRISAEAVKNYPWMQKGYRRSKTKRKTNTQKELSITNSSLSKETDSPGRHLSYYPENKSPDDSKYLDMNELHDEFIEDYNMFLKNWVKRLKYKEGKIPNSYQDFCEKEMKKYGEFILDIQEDSEA</sequence>
<reference evidence="3" key="1">
    <citation type="submission" date="2021-09" db="EMBL/GenBank/DDBJ databases">
        <authorList>
            <consortium name="AG Swart"/>
            <person name="Singh M."/>
            <person name="Singh A."/>
            <person name="Seah K."/>
            <person name="Emmerich C."/>
        </authorList>
    </citation>
    <scope>NUCLEOTIDE SEQUENCE</scope>
    <source>
        <strain evidence="3">ATCC30299</strain>
    </source>
</reference>